<dbReference type="InterPro" id="IPR013328">
    <property type="entry name" value="6PGD_dom2"/>
</dbReference>
<dbReference type="AlphaFoldDB" id="K2R020"/>
<dbReference type="Pfam" id="PF09130">
    <property type="entry name" value="DUF1932"/>
    <property type="match status" value="1"/>
</dbReference>
<dbReference type="SUPFAM" id="SSF48179">
    <property type="entry name" value="6-phosphogluconate dehydrogenase C-terminal domain-like"/>
    <property type="match status" value="1"/>
</dbReference>
<proteinExistence type="predicted"/>
<dbReference type="InterPro" id="IPR028939">
    <property type="entry name" value="P5C_Rdtase_cat_N"/>
</dbReference>
<organism evidence="3 4">
    <name type="scientific">Methanobacterium formicicum (strain DSM 3637 / PP1)</name>
    <dbReference type="NCBI Taxonomy" id="1204725"/>
    <lineage>
        <taxon>Archaea</taxon>
        <taxon>Methanobacteriati</taxon>
        <taxon>Methanobacteriota</taxon>
        <taxon>Methanomada group</taxon>
        <taxon>Methanobacteria</taxon>
        <taxon>Methanobacteriales</taxon>
        <taxon>Methanobacteriaceae</taxon>
        <taxon>Methanobacterium</taxon>
    </lineage>
</organism>
<dbReference type="InterPro" id="IPR036291">
    <property type="entry name" value="NAD(P)-bd_dom_sf"/>
</dbReference>
<evidence type="ECO:0000259" key="1">
    <source>
        <dbReference type="Pfam" id="PF03807"/>
    </source>
</evidence>
<dbReference type="Gene3D" id="3.40.50.720">
    <property type="entry name" value="NAD(P)-binding Rossmann-like Domain"/>
    <property type="match status" value="1"/>
</dbReference>
<keyword evidence="4" id="KW-1185">Reference proteome</keyword>
<feature type="domain" description="Phosphogluconate dehydrogenase NAD-binding putative C-terminal" evidence="2">
    <location>
        <begin position="187"/>
        <end position="255"/>
    </location>
</feature>
<comment type="caution">
    <text evidence="3">The sequence shown here is derived from an EMBL/GenBank/DDBJ whole genome shotgun (WGS) entry which is preliminary data.</text>
</comment>
<evidence type="ECO:0000313" key="4">
    <source>
        <dbReference type="Proteomes" id="UP000007360"/>
    </source>
</evidence>
<dbReference type="Proteomes" id="UP000007360">
    <property type="component" value="Unassembled WGS sequence"/>
</dbReference>
<evidence type="ECO:0000259" key="2">
    <source>
        <dbReference type="Pfam" id="PF09130"/>
    </source>
</evidence>
<sequence>MLRKNQIKLGFLGFGDVASTLSEGLLAHGVEVSTCIEGRSQRSVELAKSTGVNLFDSLSELVESSDILLSAVVPAESVSVAKNVGRGFEGVYVDLNNVSPGTVKEAFTHIPNGKTVDGAIMGGIKNGLGTPIIASGEFAENFAELNQYGMNIEVIGPEPGQASGLKMLRSAYTKGVSALLFEAFYAAYQMGVDETLSRYLTLSEGSHFPASANSRLTSSAYHSQRRAQEMDEVVKFLTEYEDPLITRATCEFFHLLPDKTGTISKKPADYRDVFRKVDKKRVKGEKSQ</sequence>
<dbReference type="InterPro" id="IPR015814">
    <property type="entry name" value="Pgluconate_DH_NAD-bd_C"/>
</dbReference>
<dbReference type="RefSeq" id="WP_004030752.1">
    <property type="nucleotide sequence ID" value="NZ_AMPO01000005.1"/>
</dbReference>
<dbReference type="Pfam" id="PF03807">
    <property type="entry name" value="F420_oxidored"/>
    <property type="match status" value="1"/>
</dbReference>
<protein>
    <submittedName>
        <fullName evidence="3">Phosphogluconate dehydrogenase, NAD-binding protein</fullName>
    </submittedName>
</protein>
<dbReference type="InterPro" id="IPR008927">
    <property type="entry name" value="6-PGluconate_DH-like_C_sf"/>
</dbReference>
<gene>
    <name evidence="3" type="ORF">A994_07275</name>
</gene>
<evidence type="ECO:0000313" key="3">
    <source>
        <dbReference type="EMBL" id="EKF85863.1"/>
    </source>
</evidence>
<name>K2R020_METFP</name>
<dbReference type="PATRIC" id="fig|1204725.3.peg.1462"/>
<reference evidence="3 4" key="1">
    <citation type="journal article" date="2012" name="J. Bacteriol.">
        <title>Draft genome sequence of Methanobacterium formicicum DSM 3637, an archaebacterium isolated from the methane producer amoeba Pelomyxa palustris.</title>
        <authorList>
            <person name="Gutierrez G."/>
        </authorList>
    </citation>
    <scope>NUCLEOTIDE SEQUENCE [LARGE SCALE GENOMIC DNA]</scope>
    <source>
        <strain evidence="4">DSM 3637 / PP1</strain>
    </source>
</reference>
<dbReference type="SUPFAM" id="SSF51735">
    <property type="entry name" value="NAD(P)-binding Rossmann-fold domains"/>
    <property type="match status" value="1"/>
</dbReference>
<dbReference type="EMBL" id="AMPO01000005">
    <property type="protein sequence ID" value="EKF85863.1"/>
    <property type="molecule type" value="Genomic_DNA"/>
</dbReference>
<accession>K2R020</accession>
<feature type="domain" description="Pyrroline-5-carboxylate reductase catalytic N-terminal" evidence="1">
    <location>
        <begin position="8"/>
        <end position="84"/>
    </location>
</feature>
<dbReference type="Gene3D" id="1.10.1040.10">
    <property type="entry name" value="N-(1-d-carboxylethyl)-l-norvaline Dehydrogenase, domain 2"/>
    <property type="match status" value="1"/>
</dbReference>